<dbReference type="Gene3D" id="1.25.40.10">
    <property type="entry name" value="Tetratricopeptide repeat domain"/>
    <property type="match status" value="1"/>
</dbReference>
<dbReference type="PANTHER" id="PTHR46082:SF6">
    <property type="entry name" value="AAA+ ATPASE DOMAIN-CONTAINING PROTEIN-RELATED"/>
    <property type="match status" value="1"/>
</dbReference>
<reference evidence="2" key="1">
    <citation type="journal article" date="2023" name="Commun. Biol.">
        <title>Genome analysis of Parmales, the sister group of diatoms, reveals the evolutionary specialization of diatoms from phago-mixotrophs to photoautotrophs.</title>
        <authorList>
            <person name="Ban H."/>
            <person name="Sato S."/>
            <person name="Yoshikawa S."/>
            <person name="Yamada K."/>
            <person name="Nakamura Y."/>
            <person name="Ichinomiya M."/>
            <person name="Sato N."/>
            <person name="Blanc-Mathieu R."/>
            <person name="Endo H."/>
            <person name="Kuwata A."/>
            <person name="Ogata H."/>
        </authorList>
    </citation>
    <scope>NUCLEOTIDE SEQUENCE [LARGE SCALE GENOMIC DNA]</scope>
    <source>
        <strain evidence="2">NIES 3701</strain>
    </source>
</reference>
<protein>
    <recommendedName>
        <fullName evidence="3">Kinesin light chain</fullName>
    </recommendedName>
</protein>
<dbReference type="EMBL" id="BRXY01000208">
    <property type="protein sequence ID" value="GMH77493.1"/>
    <property type="molecule type" value="Genomic_DNA"/>
</dbReference>
<dbReference type="Pfam" id="PF13374">
    <property type="entry name" value="TPR_10"/>
    <property type="match status" value="1"/>
</dbReference>
<keyword evidence="2" id="KW-1185">Reference proteome</keyword>
<dbReference type="PANTHER" id="PTHR46082">
    <property type="entry name" value="ATP/GTP-BINDING PROTEIN-RELATED"/>
    <property type="match status" value="1"/>
</dbReference>
<gene>
    <name evidence="1" type="ORF">TrST_g11115</name>
</gene>
<dbReference type="SUPFAM" id="SSF48452">
    <property type="entry name" value="TPR-like"/>
    <property type="match status" value="1"/>
</dbReference>
<sequence>MATEVRGATRVSKVVPIIDPSPSPRNSLSKQKVDDFPEEAEVALKGGSWVTTIRKLSALANSEGFNDHYRNLFDNNEASYLRWKKVFDKLFLFGEEDLIAVVTRGILSSVDLSRLRALEELCSPTFFNDSGLLVAVRRRILEVLQQNRLRQQLASQPTPTVVLQIPQEIVPIPEPDDGTKSSKKQQLDIAKKMEPAMFLEDSPPVQVMAVDEEILDACAALGVACSKDRQFEQARLYYKFALDGYEAKLGKNSAKGLKVEYSLVCCSCESKHVMTEKLEMLVQKMEEVLGKEHVVTLEALNTYGARLDNLGKYELARHALEKCMASQERVLGPHHTKTLMTVCNLGLVYKHLQMYDNALELYERDLADCERLLGKDHPSTLMTIENIGNLKMDGMKEFKEAELYYERALRGYKSQLGKYHECTMKCVKNFKSCLKASNNAERLDKLKDEYPS</sequence>
<organism evidence="1 2">
    <name type="scientific">Triparma strigata</name>
    <dbReference type="NCBI Taxonomy" id="1606541"/>
    <lineage>
        <taxon>Eukaryota</taxon>
        <taxon>Sar</taxon>
        <taxon>Stramenopiles</taxon>
        <taxon>Ochrophyta</taxon>
        <taxon>Bolidophyceae</taxon>
        <taxon>Parmales</taxon>
        <taxon>Triparmaceae</taxon>
        <taxon>Triparma</taxon>
    </lineage>
</organism>
<evidence type="ECO:0000313" key="2">
    <source>
        <dbReference type="Proteomes" id="UP001165085"/>
    </source>
</evidence>
<dbReference type="InterPro" id="IPR011990">
    <property type="entry name" value="TPR-like_helical_dom_sf"/>
</dbReference>
<dbReference type="AlphaFoldDB" id="A0A9W7EG05"/>
<name>A0A9W7EG05_9STRA</name>
<dbReference type="OrthoDB" id="38877at2759"/>
<evidence type="ECO:0008006" key="3">
    <source>
        <dbReference type="Google" id="ProtNLM"/>
    </source>
</evidence>
<evidence type="ECO:0000313" key="1">
    <source>
        <dbReference type="EMBL" id="GMH77493.1"/>
    </source>
</evidence>
<dbReference type="Pfam" id="PF13424">
    <property type="entry name" value="TPR_12"/>
    <property type="match status" value="1"/>
</dbReference>
<dbReference type="Proteomes" id="UP001165085">
    <property type="component" value="Unassembled WGS sequence"/>
</dbReference>
<proteinExistence type="predicted"/>
<comment type="caution">
    <text evidence="1">The sequence shown here is derived from an EMBL/GenBank/DDBJ whole genome shotgun (WGS) entry which is preliminary data.</text>
</comment>
<dbReference type="InterPro" id="IPR053137">
    <property type="entry name" value="NLR-like"/>
</dbReference>
<accession>A0A9W7EG05</accession>